<dbReference type="InterPro" id="IPR037923">
    <property type="entry name" value="HTH-like"/>
</dbReference>
<keyword evidence="2" id="KW-0238">DNA-binding</keyword>
<dbReference type="PROSITE" id="PS01124">
    <property type="entry name" value="HTH_ARAC_FAMILY_2"/>
    <property type="match status" value="1"/>
</dbReference>
<dbReference type="GO" id="GO:0043565">
    <property type="term" value="F:sequence-specific DNA binding"/>
    <property type="evidence" value="ECO:0007669"/>
    <property type="project" value="InterPro"/>
</dbReference>
<evidence type="ECO:0000313" key="6">
    <source>
        <dbReference type="Proteomes" id="UP000267798"/>
    </source>
</evidence>
<dbReference type="OrthoDB" id="345364at2"/>
<sequence>MMAKGASVAMNPINVQLSEFSRHEEPFHQVYGSGLDTYIIRLQVEGICQALVHGEMREIRPGDLLLFQPGDIYDLRIGYLEGAPQPSGDYYVMSNGPGMREWWDQKKRPTLTKIAEDNRLKTVWYQIILEKRRLDGGNPNIASSLVWSLLMLIDRAIEESPEGQSPLAFHALRMRQYIEEHAAEPLTLDQVAQHTGLSVSRAVHLFKAQFGVSIIGYAQQLRLSHAIKLLDHSPMSLEQIAAETGLGSYAYFHRLFRERYGISPGAYRKKR</sequence>
<dbReference type="EMBL" id="QXQB01000007">
    <property type="protein sequence ID" value="RJX37157.1"/>
    <property type="molecule type" value="Genomic_DNA"/>
</dbReference>
<dbReference type="Proteomes" id="UP000267798">
    <property type="component" value="Unassembled WGS sequence"/>
</dbReference>
<accession>A0A3A6PA79</accession>
<organism evidence="5 6">
    <name type="scientific">Paenibacillus pinisoli</name>
    <dbReference type="NCBI Taxonomy" id="1276110"/>
    <lineage>
        <taxon>Bacteria</taxon>
        <taxon>Bacillati</taxon>
        <taxon>Bacillota</taxon>
        <taxon>Bacilli</taxon>
        <taxon>Bacillales</taxon>
        <taxon>Paenibacillaceae</taxon>
        <taxon>Paenibacillus</taxon>
    </lineage>
</organism>
<keyword evidence="3" id="KW-0804">Transcription</keyword>
<dbReference type="InterPro" id="IPR018062">
    <property type="entry name" value="HTH_AraC-typ_CS"/>
</dbReference>
<keyword evidence="1" id="KW-0805">Transcription regulation</keyword>
<dbReference type="SUPFAM" id="SSF51215">
    <property type="entry name" value="Regulatory protein AraC"/>
    <property type="match status" value="1"/>
</dbReference>
<evidence type="ECO:0000256" key="1">
    <source>
        <dbReference type="ARBA" id="ARBA00023015"/>
    </source>
</evidence>
<dbReference type="PANTHER" id="PTHR43280:SF2">
    <property type="entry name" value="HTH-TYPE TRANSCRIPTIONAL REGULATOR EXSA"/>
    <property type="match status" value="1"/>
</dbReference>
<evidence type="ECO:0000313" key="5">
    <source>
        <dbReference type="EMBL" id="RJX37157.1"/>
    </source>
</evidence>
<name>A0A3A6PA79_9BACL</name>
<protein>
    <submittedName>
        <fullName evidence="5">Helix-turn-helix domain-containing protein</fullName>
    </submittedName>
</protein>
<reference evidence="5 6" key="1">
    <citation type="submission" date="2018-09" db="EMBL/GenBank/DDBJ databases">
        <title>Paenibacillus aracenensis nov. sp. isolated from a cave in southern Spain.</title>
        <authorList>
            <person name="Jurado V."/>
            <person name="Gutierrez-Patricio S."/>
            <person name="Gonzalez-Pimentel J.L."/>
            <person name="Miller A.Z."/>
            <person name="Laiz L."/>
            <person name="Saiz-Jimenez C."/>
        </authorList>
    </citation>
    <scope>NUCLEOTIDE SEQUENCE [LARGE SCALE GENOMIC DNA]</scope>
    <source>
        <strain evidence="5 6">JCM 19203</strain>
    </source>
</reference>
<dbReference type="PANTHER" id="PTHR43280">
    <property type="entry name" value="ARAC-FAMILY TRANSCRIPTIONAL REGULATOR"/>
    <property type="match status" value="1"/>
</dbReference>
<dbReference type="InterPro" id="IPR009057">
    <property type="entry name" value="Homeodomain-like_sf"/>
</dbReference>
<evidence type="ECO:0000256" key="2">
    <source>
        <dbReference type="ARBA" id="ARBA00023125"/>
    </source>
</evidence>
<comment type="caution">
    <text evidence="5">The sequence shown here is derived from an EMBL/GenBank/DDBJ whole genome shotgun (WGS) entry which is preliminary data.</text>
</comment>
<dbReference type="SMART" id="SM00342">
    <property type="entry name" value="HTH_ARAC"/>
    <property type="match status" value="1"/>
</dbReference>
<dbReference type="SUPFAM" id="SSF46689">
    <property type="entry name" value="Homeodomain-like"/>
    <property type="match status" value="2"/>
</dbReference>
<dbReference type="PROSITE" id="PS00041">
    <property type="entry name" value="HTH_ARAC_FAMILY_1"/>
    <property type="match status" value="1"/>
</dbReference>
<keyword evidence="6" id="KW-1185">Reference proteome</keyword>
<evidence type="ECO:0000259" key="4">
    <source>
        <dbReference type="PROSITE" id="PS01124"/>
    </source>
</evidence>
<evidence type="ECO:0000256" key="3">
    <source>
        <dbReference type="ARBA" id="ARBA00023163"/>
    </source>
</evidence>
<dbReference type="GO" id="GO:0003700">
    <property type="term" value="F:DNA-binding transcription factor activity"/>
    <property type="evidence" value="ECO:0007669"/>
    <property type="project" value="InterPro"/>
</dbReference>
<dbReference type="Gene3D" id="1.10.10.60">
    <property type="entry name" value="Homeodomain-like"/>
    <property type="match status" value="2"/>
</dbReference>
<dbReference type="InterPro" id="IPR018060">
    <property type="entry name" value="HTH_AraC"/>
</dbReference>
<feature type="domain" description="HTH araC/xylS-type" evidence="4">
    <location>
        <begin position="172"/>
        <end position="270"/>
    </location>
</feature>
<proteinExistence type="predicted"/>
<gene>
    <name evidence="5" type="ORF">D3P09_24955</name>
</gene>
<dbReference type="Pfam" id="PF12833">
    <property type="entry name" value="HTH_18"/>
    <property type="match status" value="1"/>
</dbReference>
<dbReference type="AlphaFoldDB" id="A0A3A6PA79"/>